<name>A0A518ATJ4_9BACT</name>
<evidence type="ECO:0000313" key="2">
    <source>
        <dbReference type="EMBL" id="QDU58050.1"/>
    </source>
</evidence>
<keyword evidence="1" id="KW-0597">Phosphoprotein</keyword>
<dbReference type="InterPro" id="IPR011322">
    <property type="entry name" value="N-reg_PII-like_a/b"/>
</dbReference>
<dbReference type="GO" id="GO:0006808">
    <property type="term" value="P:regulation of nitrogen utilization"/>
    <property type="evidence" value="ECO:0007669"/>
    <property type="project" value="InterPro"/>
</dbReference>
<dbReference type="InterPro" id="IPR002187">
    <property type="entry name" value="N-reg_PII"/>
</dbReference>
<sequence length="115" mass="12843">MKLIWAVIQPTKLASVEKALINIGVTRMTVLDAMGYARQRGHIETYRGHEYETNLLRKVQLEIAVNDDFVDRTIECLEEHARTSVEGHIGDGKVFVVPLEQSIQISDGQRGPGAV</sequence>
<protein>
    <submittedName>
        <fullName evidence="2">Nitrogen regulatory protein P-II</fullName>
    </submittedName>
</protein>
<dbReference type="Gene3D" id="3.30.70.120">
    <property type="match status" value="1"/>
</dbReference>
<dbReference type="SMART" id="SM00938">
    <property type="entry name" value="P-II"/>
    <property type="match status" value="1"/>
</dbReference>
<dbReference type="PRINTS" id="PR00340">
    <property type="entry name" value="PIIGLNB"/>
</dbReference>
<gene>
    <name evidence="2" type="primary">glnB_3</name>
    <name evidence="2" type="ORF">Pan181_42760</name>
</gene>
<organism evidence="2 3">
    <name type="scientific">Aeoliella mucimassa</name>
    <dbReference type="NCBI Taxonomy" id="2527972"/>
    <lineage>
        <taxon>Bacteria</taxon>
        <taxon>Pseudomonadati</taxon>
        <taxon>Planctomycetota</taxon>
        <taxon>Planctomycetia</taxon>
        <taxon>Pirellulales</taxon>
        <taxon>Lacipirellulaceae</taxon>
        <taxon>Aeoliella</taxon>
    </lineage>
</organism>
<accession>A0A518ATJ4</accession>
<dbReference type="GO" id="GO:0005829">
    <property type="term" value="C:cytosol"/>
    <property type="evidence" value="ECO:0007669"/>
    <property type="project" value="TreeGrafter"/>
</dbReference>
<dbReference type="PANTHER" id="PTHR30115">
    <property type="entry name" value="NITROGEN REGULATORY PROTEIN P-II"/>
    <property type="match status" value="1"/>
</dbReference>
<dbReference type="GO" id="GO:0030234">
    <property type="term" value="F:enzyme regulator activity"/>
    <property type="evidence" value="ECO:0007669"/>
    <property type="project" value="InterPro"/>
</dbReference>
<dbReference type="SUPFAM" id="SSF54913">
    <property type="entry name" value="GlnB-like"/>
    <property type="match status" value="1"/>
</dbReference>
<dbReference type="Pfam" id="PF00543">
    <property type="entry name" value="P-II"/>
    <property type="match status" value="1"/>
</dbReference>
<dbReference type="KEGG" id="amuc:Pan181_42760"/>
<feature type="modified residue" description="O-UMP-tyrosine" evidence="1">
    <location>
        <position position="51"/>
    </location>
</feature>
<dbReference type="OrthoDB" id="9802729at2"/>
<dbReference type="PANTHER" id="PTHR30115:SF18">
    <property type="entry name" value="NITROGEN REGULATORY PROTEIN P-II"/>
    <property type="match status" value="1"/>
</dbReference>
<dbReference type="GO" id="GO:0005524">
    <property type="term" value="F:ATP binding"/>
    <property type="evidence" value="ECO:0007669"/>
    <property type="project" value="TreeGrafter"/>
</dbReference>
<dbReference type="PROSITE" id="PS51343">
    <property type="entry name" value="PII_GLNB_DOM"/>
    <property type="match status" value="1"/>
</dbReference>
<evidence type="ECO:0000313" key="3">
    <source>
        <dbReference type="Proteomes" id="UP000315750"/>
    </source>
</evidence>
<reference evidence="2 3" key="1">
    <citation type="submission" date="2019-02" db="EMBL/GenBank/DDBJ databases">
        <title>Deep-cultivation of Planctomycetes and their phenomic and genomic characterization uncovers novel biology.</title>
        <authorList>
            <person name="Wiegand S."/>
            <person name="Jogler M."/>
            <person name="Boedeker C."/>
            <person name="Pinto D."/>
            <person name="Vollmers J."/>
            <person name="Rivas-Marin E."/>
            <person name="Kohn T."/>
            <person name="Peeters S.H."/>
            <person name="Heuer A."/>
            <person name="Rast P."/>
            <person name="Oberbeckmann S."/>
            <person name="Bunk B."/>
            <person name="Jeske O."/>
            <person name="Meyerdierks A."/>
            <person name="Storesund J.E."/>
            <person name="Kallscheuer N."/>
            <person name="Luecker S."/>
            <person name="Lage O.M."/>
            <person name="Pohl T."/>
            <person name="Merkel B.J."/>
            <person name="Hornburger P."/>
            <person name="Mueller R.-W."/>
            <person name="Bruemmer F."/>
            <person name="Labrenz M."/>
            <person name="Spormann A.M."/>
            <person name="Op den Camp H."/>
            <person name="Overmann J."/>
            <person name="Amann R."/>
            <person name="Jetten M.S.M."/>
            <person name="Mascher T."/>
            <person name="Medema M.H."/>
            <person name="Devos D.P."/>
            <person name="Kaster A.-K."/>
            <person name="Ovreas L."/>
            <person name="Rohde M."/>
            <person name="Galperin M.Y."/>
            <person name="Jogler C."/>
        </authorList>
    </citation>
    <scope>NUCLEOTIDE SEQUENCE [LARGE SCALE GENOMIC DNA]</scope>
    <source>
        <strain evidence="2 3">Pan181</strain>
    </source>
</reference>
<evidence type="ECO:0000256" key="1">
    <source>
        <dbReference type="PIRSR" id="PIRSR602187-50"/>
    </source>
</evidence>
<dbReference type="InterPro" id="IPR015867">
    <property type="entry name" value="N-reg_PII/ATP_PRibTrfase_C"/>
</dbReference>
<dbReference type="EMBL" id="CP036278">
    <property type="protein sequence ID" value="QDU58050.1"/>
    <property type="molecule type" value="Genomic_DNA"/>
</dbReference>
<dbReference type="RefSeq" id="WP_145249570.1">
    <property type="nucleotide sequence ID" value="NZ_CP036278.1"/>
</dbReference>
<keyword evidence="3" id="KW-1185">Reference proteome</keyword>
<dbReference type="Proteomes" id="UP000315750">
    <property type="component" value="Chromosome"/>
</dbReference>
<proteinExistence type="predicted"/>
<dbReference type="AlphaFoldDB" id="A0A518ATJ4"/>